<accession>A0ACD5Z7F4</accession>
<evidence type="ECO:0000313" key="2">
    <source>
        <dbReference type="Proteomes" id="UP001732700"/>
    </source>
</evidence>
<evidence type="ECO:0000313" key="1">
    <source>
        <dbReference type="EnsemblPlants" id="AVESA.00010b.r2.6CG1107710.1.CDS"/>
    </source>
</evidence>
<reference evidence="1" key="2">
    <citation type="submission" date="2025-09" db="UniProtKB">
        <authorList>
            <consortium name="EnsemblPlants"/>
        </authorList>
    </citation>
    <scope>IDENTIFICATION</scope>
</reference>
<dbReference type="Proteomes" id="UP001732700">
    <property type="component" value="Chromosome 6C"/>
</dbReference>
<protein>
    <submittedName>
        <fullName evidence="1">Uncharacterized protein</fullName>
    </submittedName>
</protein>
<dbReference type="EnsemblPlants" id="AVESA.00010b.r2.6CG1107710.1">
    <property type="protein sequence ID" value="AVESA.00010b.r2.6CG1107710.1.CDS"/>
    <property type="gene ID" value="AVESA.00010b.r2.6CG1107710"/>
</dbReference>
<sequence>MEILEFDIGRQSLAVINSLPARDTLKSKRCIQIIQAEDGHVGFVMLSYPILQMWDMRDDCSGVAAWVPRKTVNLNLVPNMRATETAIVGYAEDDNAILIKFNDNVFMVQFESMHSRKLYDCIVRHQYHPFTSFYSSGKFGRCRGIATTPSAAPAIEPLKQQASTTSTGKKARTAR</sequence>
<organism evidence="1 2">
    <name type="scientific">Avena sativa</name>
    <name type="common">Oat</name>
    <dbReference type="NCBI Taxonomy" id="4498"/>
    <lineage>
        <taxon>Eukaryota</taxon>
        <taxon>Viridiplantae</taxon>
        <taxon>Streptophyta</taxon>
        <taxon>Embryophyta</taxon>
        <taxon>Tracheophyta</taxon>
        <taxon>Spermatophyta</taxon>
        <taxon>Magnoliopsida</taxon>
        <taxon>Liliopsida</taxon>
        <taxon>Poales</taxon>
        <taxon>Poaceae</taxon>
        <taxon>BOP clade</taxon>
        <taxon>Pooideae</taxon>
        <taxon>Poodae</taxon>
        <taxon>Poeae</taxon>
        <taxon>Poeae Chloroplast Group 1 (Aveneae type)</taxon>
        <taxon>Aveninae</taxon>
        <taxon>Avena</taxon>
    </lineage>
</organism>
<keyword evidence="2" id="KW-1185">Reference proteome</keyword>
<name>A0ACD5Z7F4_AVESA</name>
<reference evidence="1" key="1">
    <citation type="submission" date="2021-05" db="EMBL/GenBank/DDBJ databases">
        <authorList>
            <person name="Scholz U."/>
            <person name="Mascher M."/>
            <person name="Fiebig A."/>
        </authorList>
    </citation>
    <scope>NUCLEOTIDE SEQUENCE [LARGE SCALE GENOMIC DNA]</scope>
</reference>
<proteinExistence type="predicted"/>